<feature type="transmembrane region" description="Helical" evidence="6">
    <location>
        <begin position="384"/>
        <end position="404"/>
    </location>
</feature>
<reference evidence="9 10" key="1">
    <citation type="journal article" date="2016" name="Nat. Commun.">
        <title>Thousands of microbial genomes shed light on interconnected biogeochemical processes in an aquifer system.</title>
        <authorList>
            <person name="Anantharaman K."/>
            <person name="Brown C.T."/>
            <person name="Hug L.A."/>
            <person name="Sharon I."/>
            <person name="Castelle C.J."/>
            <person name="Probst A.J."/>
            <person name="Thomas B.C."/>
            <person name="Singh A."/>
            <person name="Wilkins M.J."/>
            <person name="Karaoz U."/>
            <person name="Brodie E.L."/>
            <person name="Williams K.H."/>
            <person name="Hubbard S.S."/>
            <person name="Banfield J.F."/>
        </authorList>
    </citation>
    <scope>NUCLEOTIDE SEQUENCE [LARGE SCALE GENOMIC DNA]</scope>
</reference>
<evidence type="ECO:0000256" key="1">
    <source>
        <dbReference type="ARBA" id="ARBA00004651"/>
    </source>
</evidence>
<dbReference type="PANTHER" id="PTHR30619">
    <property type="entry name" value="DNA INTERNALIZATION/COMPETENCE PROTEIN COMEC/REC2"/>
    <property type="match status" value="1"/>
</dbReference>
<feature type="domain" description="DUF4131" evidence="8">
    <location>
        <begin position="48"/>
        <end position="174"/>
    </location>
</feature>
<dbReference type="EMBL" id="MGEK01000024">
    <property type="protein sequence ID" value="OGL81997.1"/>
    <property type="molecule type" value="Genomic_DNA"/>
</dbReference>
<proteinExistence type="predicted"/>
<dbReference type="InterPro" id="IPR004477">
    <property type="entry name" value="ComEC_N"/>
</dbReference>
<name>A0A1F7UWG5_9BACT</name>
<feature type="transmembrane region" description="Helical" evidence="6">
    <location>
        <begin position="52"/>
        <end position="69"/>
    </location>
</feature>
<comment type="caution">
    <text evidence="9">The sequence shown here is derived from an EMBL/GenBank/DDBJ whole genome shotgun (WGS) entry which is preliminary data.</text>
</comment>
<evidence type="ECO:0000313" key="9">
    <source>
        <dbReference type="EMBL" id="OGL81997.1"/>
    </source>
</evidence>
<evidence type="ECO:0000313" key="10">
    <source>
        <dbReference type="Proteomes" id="UP000176846"/>
    </source>
</evidence>
<dbReference type="Proteomes" id="UP000176846">
    <property type="component" value="Unassembled WGS sequence"/>
</dbReference>
<dbReference type="InterPro" id="IPR025405">
    <property type="entry name" value="DUF4131"/>
</dbReference>
<dbReference type="PANTHER" id="PTHR30619:SF7">
    <property type="entry name" value="BETA-LACTAMASE DOMAIN PROTEIN"/>
    <property type="match status" value="1"/>
</dbReference>
<keyword evidence="3 6" id="KW-0812">Transmembrane</keyword>
<comment type="subcellular location">
    <subcellularLocation>
        <location evidence="1">Cell membrane</location>
        <topology evidence="1">Multi-pass membrane protein</topology>
    </subcellularLocation>
</comment>
<feature type="transmembrane region" description="Helical" evidence="6">
    <location>
        <begin position="444"/>
        <end position="463"/>
    </location>
</feature>
<evidence type="ECO:0000256" key="4">
    <source>
        <dbReference type="ARBA" id="ARBA00022989"/>
    </source>
</evidence>
<gene>
    <name evidence="9" type="ORF">A2936_05525</name>
</gene>
<feature type="transmembrane region" description="Helical" evidence="6">
    <location>
        <begin position="74"/>
        <end position="92"/>
    </location>
</feature>
<accession>A0A1F7UWG5</accession>
<keyword evidence="2" id="KW-1003">Cell membrane</keyword>
<sequence>MQIRFQRFRYSIFYILYSGWLRHLSPSWQFFFICLGLVIGIALGNFISPPLVYLYIGGWGLVIVAILCYRRHLLACFGSLVMLALIIGVARSEIFHNLSSSESINQLVGQKHLLQGQVVGVPARQNRSIRYDLKLDLVDEVISSASGRTIAVVARPFPEVMAGDRLKLTCEITADKNAAQPTVICLFPETIIQPHLSRNLVSILGVIKESYVRSLTRIMPEPAVGFVTGLLIGGRSGLNQEWRDALNITGTAHLVALSGFNVTIIASFLLIVLKTITAPRRWRTVIVGAILFLFVTMVGAEASIVRAAIMGMLVVIANQSGRASSSRNALMLAAVVMLLIEPTLLVQDIGFQLSFLATLGMLYLYPLLNRLAQRWPNLLGFKAALLMAVSAEIFVTPLILYYFGRLSLVAPAVNMLVVPPIAFIMFFGFLGGLVGLIVTPLGQIIGFSGWVGAIYVLKVIDIASRLPVASVEMSISLWFLVVYYLILGGWLVWYNYNVRFLFPRVAIGNSQSNKSR</sequence>
<protein>
    <submittedName>
        <fullName evidence="9">Uncharacterized protein</fullName>
    </submittedName>
</protein>
<feature type="transmembrane region" description="Helical" evidence="6">
    <location>
        <begin position="353"/>
        <end position="372"/>
    </location>
</feature>
<dbReference type="Pfam" id="PF13567">
    <property type="entry name" value="DUF4131"/>
    <property type="match status" value="1"/>
</dbReference>
<keyword evidence="5 6" id="KW-0472">Membrane</keyword>
<evidence type="ECO:0000259" key="8">
    <source>
        <dbReference type="Pfam" id="PF13567"/>
    </source>
</evidence>
<dbReference type="InterPro" id="IPR052159">
    <property type="entry name" value="Competence_DNA_uptake"/>
</dbReference>
<feature type="transmembrane region" description="Helical" evidence="6">
    <location>
        <begin position="475"/>
        <end position="494"/>
    </location>
</feature>
<evidence type="ECO:0000259" key="7">
    <source>
        <dbReference type="Pfam" id="PF03772"/>
    </source>
</evidence>
<dbReference type="Pfam" id="PF03772">
    <property type="entry name" value="Competence"/>
    <property type="match status" value="1"/>
</dbReference>
<organism evidence="9 10">
    <name type="scientific">Candidatus Uhrbacteria bacterium RIFCSPLOWO2_01_FULL_47_25</name>
    <dbReference type="NCBI Taxonomy" id="1802402"/>
    <lineage>
        <taxon>Bacteria</taxon>
        <taxon>Candidatus Uhriibacteriota</taxon>
    </lineage>
</organism>
<feature type="transmembrane region" description="Helical" evidence="6">
    <location>
        <begin position="416"/>
        <end position="438"/>
    </location>
</feature>
<dbReference type="GO" id="GO:0005886">
    <property type="term" value="C:plasma membrane"/>
    <property type="evidence" value="ECO:0007669"/>
    <property type="project" value="UniProtKB-SubCell"/>
</dbReference>
<evidence type="ECO:0000256" key="5">
    <source>
        <dbReference type="ARBA" id="ARBA00023136"/>
    </source>
</evidence>
<evidence type="ECO:0000256" key="6">
    <source>
        <dbReference type="SAM" id="Phobius"/>
    </source>
</evidence>
<dbReference type="AlphaFoldDB" id="A0A1F7UWG5"/>
<feature type="transmembrane region" description="Helical" evidence="6">
    <location>
        <begin position="252"/>
        <end position="273"/>
    </location>
</feature>
<evidence type="ECO:0000256" key="2">
    <source>
        <dbReference type="ARBA" id="ARBA00022475"/>
    </source>
</evidence>
<feature type="domain" description="ComEC/Rec2-related protein" evidence="7">
    <location>
        <begin position="230"/>
        <end position="493"/>
    </location>
</feature>
<dbReference type="NCBIfam" id="TIGR00360">
    <property type="entry name" value="ComEC_N-term"/>
    <property type="match status" value="1"/>
</dbReference>
<feature type="transmembrane region" description="Helical" evidence="6">
    <location>
        <begin position="28"/>
        <end position="46"/>
    </location>
</feature>
<evidence type="ECO:0000256" key="3">
    <source>
        <dbReference type="ARBA" id="ARBA00022692"/>
    </source>
</evidence>
<keyword evidence="4 6" id="KW-1133">Transmembrane helix</keyword>
<feature type="transmembrane region" description="Helical" evidence="6">
    <location>
        <begin position="285"/>
        <end position="309"/>
    </location>
</feature>